<evidence type="ECO:0000259" key="1">
    <source>
        <dbReference type="PROSITE" id="PS50878"/>
    </source>
</evidence>
<protein>
    <submittedName>
        <fullName evidence="2">Reverse transcriptase domain-containing protein</fullName>
    </submittedName>
</protein>
<sequence length="278" mass="31550">MSDFAHKFHPLQHGFLPSRSCTTSLIHSVSIYKRILKSHKTLDIVYFDYQKAFDKVPHNLLINKLRSFGFPSIYCQWFNDFLSNRHFSVKINNYIQPTKTAIPSGVPQGSVSGPFLFLVFLNDLLYSLPSTIHFSVFADDIKVYHHNPHIVQNAINIISDWSVSNELPLAESKTSLLRLGSLNPKQLYFISNSPILASSSVRDLGLLTDSSLKFELHINQKIALSLLRAKQLLKSFRSSNPSFYSTLFKTYVLPILEYGSSVLLTLTLLNPPPSYLLN</sequence>
<reference evidence="2" key="2">
    <citation type="submission" date="2022-06" db="UniProtKB">
        <authorList>
            <consortium name="EnsemblMetazoa"/>
        </authorList>
    </citation>
    <scope>IDENTIFICATION</scope>
    <source>
        <strain evidence="2">DF5081</strain>
    </source>
</reference>
<dbReference type="CDD" id="cd01650">
    <property type="entry name" value="RT_nLTR_like"/>
    <property type="match status" value="1"/>
</dbReference>
<evidence type="ECO:0000313" key="3">
    <source>
        <dbReference type="Proteomes" id="UP000005237"/>
    </source>
</evidence>
<accession>A0A8R1INY9</accession>
<dbReference type="Proteomes" id="UP000005237">
    <property type="component" value="Unassembled WGS sequence"/>
</dbReference>
<keyword evidence="3" id="KW-1185">Reference proteome</keyword>
<proteinExistence type="predicted"/>
<dbReference type="PANTHER" id="PTHR33332">
    <property type="entry name" value="REVERSE TRANSCRIPTASE DOMAIN-CONTAINING PROTEIN"/>
    <property type="match status" value="1"/>
</dbReference>
<feature type="domain" description="Reverse transcriptase" evidence="1">
    <location>
        <begin position="1"/>
        <end position="208"/>
    </location>
</feature>
<dbReference type="Pfam" id="PF00078">
    <property type="entry name" value="RVT_1"/>
    <property type="match status" value="1"/>
</dbReference>
<dbReference type="InterPro" id="IPR043502">
    <property type="entry name" value="DNA/RNA_pol_sf"/>
</dbReference>
<organism evidence="2 3">
    <name type="scientific">Caenorhabditis japonica</name>
    <dbReference type="NCBI Taxonomy" id="281687"/>
    <lineage>
        <taxon>Eukaryota</taxon>
        <taxon>Metazoa</taxon>
        <taxon>Ecdysozoa</taxon>
        <taxon>Nematoda</taxon>
        <taxon>Chromadorea</taxon>
        <taxon>Rhabditida</taxon>
        <taxon>Rhabditina</taxon>
        <taxon>Rhabditomorpha</taxon>
        <taxon>Rhabditoidea</taxon>
        <taxon>Rhabditidae</taxon>
        <taxon>Peloderinae</taxon>
        <taxon>Caenorhabditis</taxon>
    </lineage>
</organism>
<dbReference type="EnsemblMetazoa" id="CJA40470.1">
    <property type="protein sequence ID" value="CJA40470.1"/>
    <property type="gene ID" value="WBGene00216318"/>
</dbReference>
<dbReference type="SUPFAM" id="SSF56672">
    <property type="entry name" value="DNA/RNA polymerases"/>
    <property type="match status" value="1"/>
</dbReference>
<dbReference type="AlphaFoldDB" id="A0A8R1INY9"/>
<dbReference type="PROSITE" id="PS50878">
    <property type="entry name" value="RT_POL"/>
    <property type="match status" value="1"/>
</dbReference>
<evidence type="ECO:0000313" key="2">
    <source>
        <dbReference type="EnsemblMetazoa" id="CJA40470.1"/>
    </source>
</evidence>
<dbReference type="InterPro" id="IPR000477">
    <property type="entry name" value="RT_dom"/>
</dbReference>
<reference evidence="3" key="1">
    <citation type="submission" date="2010-08" db="EMBL/GenBank/DDBJ databases">
        <authorList>
            <consortium name="Caenorhabditis japonica Sequencing Consortium"/>
            <person name="Wilson R.K."/>
        </authorList>
    </citation>
    <scope>NUCLEOTIDE SEQUENCE [LARGE SCALE GENOMIC DNA]</scope>
    <source>
        <strain evidence="3">DF5081</strain>
    </source>
</reference>
<name>A0A8R1INY9_CAEJA</name>
<dbReference type="PRINTS" id="PR01345">
    <property type="entry name" value="CERVTRCPTASE"/>
</dbReference>